<organism evidence="1 2">
    <name type="scientific">Amblyomma americanum</name>
    <name type="common">Lone star tick</name>
    <dbReference type="NCBI Taxonomy" id="6943"/>
    <lineage>
        <taxon>Eukaryota</taxon>
        <taxon>Metazoa</taxon>
        <taxon>Ecdysozoa</taxon>
        <taxon>Arthropoda</taxon>
        <taxon>Chelicerata</taxon>
        <taxon>Arachnida</taxon>
        <taxon>Acari</taxon>
        <taxon>Parasitiformes</taxon>
        <taxon>Ixodida</taxon>
        <taxon>Ixodoidea</taxon>
        <taxon>Ixodidae</taxon>
        <taxon>Amblyomminae</taxon>
        <taxon>Amblyomma</taxon>
    </lineage>
</organism>
<dbReference type="AlphaFoldDB" id="A0AAQ4ECF4"/>
<evidence type="ECO:0000313" key="1">
    <source>
        <dbReference type="EMBL" id="KAK8772467.1"/>
    </source>
</evidence>
<name>A0AAQ4ECF4_AMBAM</name>
<proteinExistence type="predicted"/>
<feature type="non-terminal residue" evidence="1">
    <location>
        <position position="1"/>
    </location>
</feature>
<reference evidence="1 2" key="1">
    <citation type="journal article" date="2023" name="Arcadia Sci">
        <title>De novo assembly of a long-read Amblyomma americanum tick genome.</title>
        <authorList>
            <person name="Chou S."/>
            <person name="Poskanzer K.E."/>
            <person name="Rollins M."/>
            <person name="Thuy-Boun P.S."/>
        </authorList>
    </citation>
    <scope>NUCLEOTIDE SEQUENCE [LARGE SCALE GENOMIC DNA]</scope>
    <source>
        <strain evidence="1">F_SG_1</strain>
        <tissue evidence="1">Salivary glands</tissue>
    </source>
</reference>
<dbReference type="Proteomes" id="UP001321473">
    <property type="component" value="Unassembled WGS sequence"/>
</dbReference>
<sequence length="95" mass="10688">TYGGKEFELIPNTAAQWCGGLHTPGMTWPRLRHHFFSPPHVSPIITCCPHVFMLNIVLTVQSLVSRHLECCQQSSSSWSSLEVVRGTTLTIILWL</sequence>
<dbReference type="EMBL" id="JARKHS020018273">
    <property type="protein sequence ID" value="KAK8772467.1"/>
    <property type="molecule type" value="Genomic_DNA"/>
</dbReference>
<gene>
    <name evidence="1" type="ORF">V5799_024289</name>
</gene>
<comment type="caution">
    <text evidence="1">The sequence shown here is derived from an EMBL/GenBank/DDBJ whole genome shotgun (WGS) entry which is preliminary data.</text>
</comment>
<keyword evidence="2" id="KW-1185">Reference proteome</keyword>
<evidence type="ECO:0000313" key="2">
    <source>
        <dbReference type="Proteomes" id="UP001321473"/>
    </source>
</evidence>
<accession>A0AAQ4ECF4</accession>
<protein>
    <submittedName>
        <fullName evidence="1">Uncharacterized protein</fullName>
    </submittedName>
</protein>